<dbReference type="EMBL" id="RRAZ01000004">
    <property type="protein sequence ID" value="RRH77257.1"/>
    <property type="molecule type" value="Genomic_DNA"/>
</dbReference>
<sequence length="183" mass="20144">MNARLHYLDALRAFCLFSGIFYHASLICSPALDWLISAAGRSPWQVWPGAVSQAFRMAAFFVISGFFSAWLLNRRPPGEWLATRAMRILLPVVTAGVLFNTSTVWLQGLCHDGRCDFSGEAIAALSPIGARGLLQHMWFLEVLLILILLMALAQRLSMRPGVQALARRRGALASPEAFCAPLS</sequence>
<feature type="transmembrane region" description="Helical" evidence="1">
    <location>
        <begin position="85"/>
        <end position="106"/>
    </location>
</feature>
<feature type="transmembrane region" description="Helical" evidence="1">
    <location>
        <begin position="136"/>
        <end position="153"/>
    </location>
</feature>
<dbReference type="OrthoDB" id="9814956at2"/>
<keyword evidence="1" id="KW-0812">Transmembrane</keyword>
<dbReference type="AlphaFoldDB" id="A0A3P3DSK2"/>
<dbReference type="Proteomes" id="UP000282125">
    <property type="component" value="Unassembled WGS sequence"/>
</dbReference>
<dbReference type="PANTHER" id="PTHR36927">
    <property type="entry name" value="BLR4337 PROTEIN"/>
    <property type="match status" value="1"/>
</dbReference>
<dbReference type="Pfam" id="PF01757">
    <property type="entry name" value="Acyl_transf_3"/>
    <property type="match status" value="1"/>
</dbReference>
<dbReference type="InterPro" id="IPR050623">
    <property type="entry name" value="Glucan_succinyl_AcylTrfase"/>
</dbReference>
<dbReference type="RefSeq" id="WP_124963612.1">
    <property type="nucleotide sequence ID" value="NZ_RRAZ01000004.1"/>
</dbReference>
<keyword evidence="4" id="KW-1185">Reference proteome</keyword>
<gene>
    <name evidence="3" type="ORF">EG244_03390</name>
</gene>
<keyword evidence="1" id="KW-1133">Transmembrane helix</keyword>
<protein>
    <recommendedName>
        <fullName evidence="2">Acyltransferase 3 domain-containing protein</fullName>
    </recommendedName>
</protein>
<evidence type="ECO:0000259" key="2">
    <source>
        <dbReference type="Pfam" id="PF01757"/>
    </source>
</evidence>
<dbReference type="GO" id="GO:0016747">
    <property type="term" value="F:acyltransferase activity, transferring groups other than amino-acyl groups"/>
    <property type="evidence" value="ECO:0007669"/>
    <property type="project" value="InterPro"/>
</dbReference>
<comment type="caution">
    <text evidence="3">The sequence shown here is derived from an EMBL/GenBank/DDBJ whole genome shotgun (WGS) entry which is preliminary data.</text>
</comment>
<proteinExistence type="predicted"/>
<accession>A0A3P3DSK2</accession>
<name>A0A3P3DSK2_9RHOB</name>
<organism evidence="3 4">
    <name type="scientific">Falsigemmobacter faecalis</name>
    <dbReference type="NCBI Taxonomy" id="2488730"/>
    <lineage>
        <taxon>Bacteria</taxon>
        <taxon>Pseudomonadati</taxon>
        <taxon>Pseudomonadota</taxon>
        <taxon>Alphaproteobacteria</taxon>
        <taxon>Rhodobacterales</taxon>
        <taxon>Paracoccaceae</taxon>
        <taxon>Falsigemmobacter</taxon>
    </lineage>
</organism>
<dbReference type="PANTHER" id="PTHR36927:SF3">
    <property type="entry name" value="GLUCANS BIOSYNTHESIS PROTEIN C"/>
    <property type="match status" value="1"/>
</dbReference>
<evidence type="ECO:0000313" key="3">
    <source>
        <dbReference type="EMBL" id="RRH77257.1"/>
    </source>
</evidence>
<evidence type="ECO:0000313" key="4">
    <source>
        <dbReference type="Proteomes" id="UP000282125"/>
    </source>
</evidence>
<feature type="domain" description="Acyltransferase 3" evidence="2">
    <location>
        <begin position="6"/>
        <end position="160"/>
    </location>
</feature>
<dbReference type="InterPro" id="IPR002656">
    <property type="entry name" value="Acyl_transf_3_dom"/>
</dbReference>
<reference evidence="3 4" key="1">
    <citation type="submission" date="2018-11" db="EMBL/GenBank/DDBJ databases">
        <title>Gemmobacter sp. nov., YIM 102744-1 draft genome.</title>
        <authorList>
            <person name="Li G."/>
            <person name="Jiang Y."/>
        </authorList>
    </citation>
    <scope>NUCLEOTIDE SEQUENCE [LARGE SCALE GENOMIC DNA]</scope>
    <source>
        <strain evidence="3 4">YIM 102744-1</strain>
    </source>
</reference>
<feature type="transmembrane region" description="Helical" evidence="1">
    <location>
        <begin position="12"/>
        <end position="34"/>
    </location>
</feature>
<feature type="transmembrane region" description="Helical" evidence="1">
    <location>
        <begin position="54"/>
        <end position="73"/>
    </location>
</feature>
<evidence type="ECO:0000256" key="1">
    <source>
        <dbReference type="SAM" id="Phobius"/>
    </source>
</evidence>
<keyword evidence="1" id="KW-0472">Membrane</keyword>